<reference evidence="3" key="1">
    <citation type="submission" date="2019-11" db="EMBL/GenBank/DDBJ databases">
        <title>Microbial mats filling the niche in hypersaline microbial mats.</title>
        <authorList>
            <person name="Wong H.L."/>
            <person name="Macleod F.I."/>
            <person name="White R.A. III"/>
            <person name="Burns B.P."/>
        </authorList>
    </citation>
    <scope>NUCLEOTIDE SEQUENCE</scope>
    <source>
        <strain evidence="3">Bin_327</strain>
    </source>
</reference>
<evidence type="ECO:0000259" key="2">
    <source>
        <dbReference type="Pfam" id="PF01966"/>
    </source>
</evidence>
<dbReference type="Proteomes" id="UP000630660">
    <property type="component" value="Unassembled WGS sequence"/>
</dbReference>
<name>A0A9D5QDI0_UNCW3</name>
<dbReference type="CDD" id="cd00077">
    <property type="entry name" value="HDc"/>
    <property type="match status" value="1"/>
</dbReference>
<feature type="coiled-coil region" evidence="1">
    <location>
        <begin position="202"/>
        <end position="229"/>
    </location>
</feature>
<evidence type="ECO:0000256" key="1">
    <source>
        <dbReference type="SAM" id="Coils"/>
    </source>
</evidence>
<proteinExistence type="predicted"/>
<feature type="domain" description="HD" evidence="2">
    <location>
        <begin position="61"/>
        <end position="162"/>
    </location>
</feature>
<protein>
    <submittedName>
        <fullName evidence="3">HD domain-containing protein</fullName>
    </submittedName>
</protein>
<dbReference type="InterPro" id="IPR003607">
    <property type="entry name" value="HD/PDEase_dom"/>
</dbReference>
<gene>
    <name evidence="3" type="ORF">GF359_07680</name>
</gene>
<dbReference type="AlphaFoldDB" id="A0A9D5QDI0"/>
<comment type="caution">
    <text evidence="3">The sequence shown here is derived from an EMBL/GenBank/DDBJ whole genome shotgun (WGS) entry which is preliminary data.</text>
</comment>
<dbReference type="InterPro" id="IPR006674">
    <property type="entry name" value="HD_domain"/>
</dbReference>
<dbReference type="Pfam" id="PF01966">
    <property type="entry name" value="HD"/>
    <property type="match status" value="1"/>
</dbReference>
<organism evidence="3 4">
    <name type="scientific">candidate division WOR-3 bacterium</name>
    <dbReference type="NCBI Taxonomy" id="2052148"/>
    <lineage>
        <taxon>Bacteria</taxon>
        <taxon>Bacteria division WOR-3</taxon>
    </lineage>
</organism>
<evidence type="ECO:0000313" key="3">
    <source>
        <dbReference type="EMBL" id="MBD3365081.1"/>
    </source>
</evidence>
<accession>A0A9D5QDI0</accession>
<keyword evidence="1" id="KW-0175">Coiled coil</keyword>
<dbReference type="SUPFAM" id="SSF109604">
    <property type="entry name" value="HD-domain/PDEase-like"/>
    <property type="match status" value="1"/>
</dbReference>
<dbReference type="EMBL" id="WJKJ01000254">
    <property type="protein sequence ID" value="MBD3365081.1"/>
    <property type="molecule type" value="Genomic_DNA"/>
</dbReference>
<evidence type="ECO:0000313" key="4">
    <source>
        <dbReference type="Proteomes" id="UP000630660"/>
    </source>
</evidence>
<sequence>MDSNKPYNLDEEIAAIEDSSIKEFVSKALGKVPDYFWHVPASASGRFHPLDTLDDGGLVLHTKRVVYLATEIAKVFKIEGVRLDVLRAASILHDSFKNGIADEGHTEEDHPLIVRYQLKDFSADTTHFDEIMEAIECHQGLWGPQPLRMPKKPVEWALHIADFVASRSAFYLYFSGYKSPKTPDQQDMPYLAEDLAESISYYLDLRVKRAEIEKQMEEIKLKIIEEMNQRGERKVFSTKGSARLINNTHLKINQPKLREVLERMGLWEKVAMANEKRLQELLADGLVTEEELNDSVEKVSKDGIRILPRED</sequence>
<dbReference type="Gene3D" id="1.10.3210.10">
    <property type="entry name" value="Hypothetical protein af1432"/>
    <property type="match status" value="1"/>
</dbReference>